<comment type="caution">
    <text evidence="2">The sequence shown here is derived from an EMBL/GenBank/DDBJ whole genome shotgun (WGS) entry which is preliminary data.</text>
</comment>
<evidence type="ECO:0008006" key="4">
    <source>
        <dbReference type="Google" id="ProtNLM"/>
    </source>
</evidence>
<feature type="non-terminal residue" evidence="2">
    <location>
        <position position="224"/>
    </location>
</feature>
<reference evidence="2" key="1">
    <citation type="journal article" date="2019" name="Sci. Rep.">
        <title>Draft genome of Tanacetum cinerariifolium, the natural source of mosquito coil.</title>
        <authorList>
            <person name="Yamashiro T."/>
            <person name="Shiraishi A."/>
            <person name="Satake H."/>
            <person name="Nakayama K."/>
        </authorList>
    </citation>
    <scope>NUCLEOTIDE SEQUENCE</scope>
</reference>
<gene>
    <name evidence="2" type="ORF">Tci_602138</name>
    <name evidence="3" type="ORF">Tci_611527</name>
</gene>
<feature type="region of interest" description="Disordered" evidence="1">
    <location>
        <begin position="166"/>
        <end position="203"/>
    </location>
</feature>
<organism evidence="2">
    <name type="scientific">Tanacetum cinerariifolium</name>
    <name type="common">Dalmatian daisy</name>
    <name type="synonym">Chrysanthemum cinerariifolium</name>
    <dbReference type="NCBI Taxonomy" id="118510"/>
    <lineage>
        <taxon>Eukaryota</taxon>
        <taxon>Viridiplantae</taxon>
        <taxon>Streptophyta</taxon>
        <taxon>Embryophyta</taxon>
        <taxon>Tracheophyta</taxon>
        <taxon>Spermatophyta</taxon>
        <taxon>Magnoliopsida</taxon>
        <taxon>eudicotyledons</taxon>
        <taxon>Gunneridae</taxon>
        <taxon>Pentapetalae</taxon>
        <taxon>asterids</taxon>
        <taxon>campanulids</taxon>
        <taxon>Asterales</taxon>
        <taxon>Asteraceae</taxon>
        <taxon>Asteroideae</taxon>
        <taxon>Anthemideae</taxon>
        <taxon>Anthemidinae</taxon>
        <taxon>Tanacetum</taxon>
    </lineage>
</organism>
<name>A0A699JDL1_TANCI</name>
<feature type="compositionally biased region" description="Basic and acidic residues" evidence="1">
    <location>
        <begin position="194"/>
        <end position="203"/>
    </location>
</feature>
<feature type="compositionally biased region" description="Basic residues" evidence="1">
    <location>
        <begin position="167"/>
        <end position="181"/>
    </location>
</feature>
<dbReference type="EMBL" id="BKCJ010416665">
    <property type="protein sequence ID" value="GFA39555.1"/>
    <property type="molecule type" value="Genomic_DNA"/>
</dbReference>
<proteinExistence type="predicted"/>
<evidence type="ECO:0000313" key="2">
    <source>
        <dbReference type="EMBL" id="GFA30166.1"/>
    </source>
</evidence>
<sequence length="224" mass="25987">MDKRKRFKLTLEIFRDILKICPRVHGQDFDVLPTDEDIVSFLRELRHTGEINLLNDVIIDQMHQSWRTFDETFSWRNKIRMYTSKDDFLINTLRFVSVKEATQIYDAILSESLTKPEMKENKAYKTYLSFAIGGTPPNITMKFKKSSPSKKDLNLNLVPVDEEPKSAKKKVLAKKTTRKHTSGVIIRDTPMESSSKRKEKVDVARGKGIELLSEVALTKDDQYE</sequence>
<protein>
    <recommendedName>
        <fullName evidence="4">SPK domain-containing protein</fullName>
    </recommendedName>
</protein>
<dbReference type="AlphaFoldDB" id="A0A699JDL1"/>
<accession>A0A699JDL1</accession>
<evidence type="ECO:0000256" key="1">
    <source>
        <dbReference type="SAM" id="MobiDB-lite"/>
    </source>
</evidence>
<evidence type="ECO:0000313" key="3">
    <source>
        <dbReference type="EMBL" id="GFA39555.1"/>
    </source>
</evidence>
<dbReference type="EMBL" id="BKCJ010400954">
    <property type="protein sequence ID" value="GFA30166.1"/>
    <property type="molecule type" value="Genomic_DNA"/>
</dbReference>